<reference evidence="3" key="2">
    <citation type="submission" date="2022-01" db="EMBL/GenBank/DDBJ databases">
        <authorList>
            <person name="Yamashiro T."/>
            <person name="Shiraishi A."/>
            <person name="Satake H."/>
            <person name="Nakayama K."/>
        </authorList>
    </citation>
    <scope>NUCLEOTIDE SEQUENCE</scope>
</reference>
<dbReference type="EMBL" id="BQNB010019297">
    <property type="protein sequence ID" value="GJT83823.1"/>
    <property type="molecule type" value="Genomic_DNA"/>
</dbReference>
<feature type="region of interest" description="Disordered" evidence="1">
    <location>
        <begin position="255"/>
        <end position="285"/>
    </location>
</feature>
<reference evidence="3" key="1">
    <citation type="journal article" date="2022" name="Int. J. Mol. Sci.">
        <title>Draft Genome of Tanacetum Coccineum: Genomic Comparison of Closely Related Tanacetum-Family Plants.</title>
        <authorList>
            <person name="Yamashiro T."/>
            <person name="Shiraishi A."/>
            <person name="Nakayama K."/>
            <person name="Satake H."/>
        </authorList>
    </citation>
    <scope>NUCLEOTIDE SEQUENCE</scope>
</reference>
<proteinExistence type="predicted"/>
<dbReference type="PANTHER" id="PTHR31286">
    <property type="entry name" value="GLYCINE-RICH CELL WALL STRUCTURAL PROTEIN 1.8-LIKE"/>
    <property type="match status" value="1"/>
</dbReference>
<organism evidence="3 4">
    <name type="scientific">Tanacetum coccineum</name>
    <dbReference type="NCBI Taxonomy" id="301880"/>
    <lineage>
        <taxon>Eukaryota</taxon>
        <taxon>Viridiplantae</taxon>
        <taxon>Streptophyta</taxon>
        <taxon>Embryophyta</taxon>
        <taxon>Tracheophyta</taxon>
        <taxon>Spermatophyta</taxon>
        <taxon>Magnoliopsida</taxon>
        <taxon>eudicotyledons</taxon>
        <taxon>Gunneridae</taxon>
        <taxon>Pentapetalae</taxon>
        <taxon>asterids</taxon>
        <taxon>campanulids</taxon>
        <taxon>Asterales</taxon>
        <taxon>Asteraceae</taxon>
        <taxon>Asteroideae</taxon>
        <taxon>Anthemideae</taxon>
        <taxon>Anthemidinae</taxon>
        <taxon>Tanacetum</taxon>
    </lineage>
</organism>
<name>A0ABQ5H7J5_9ASTR</name>
<accession>A0ABQ5H7J5</accession>
<protein>
    <submittedName>
        <fullName evidence="3">Zinc knuckle CX2CX4HX4C containing protein</fullName>
    </submittedName>
</protein>
<feature type="compositionally biased region" description="Basic and acidic residues" evidence="1">
    <location>
        <begin position="255"/>
        <end position="276"/>
    </location>
</feature>
<keyword evidence="4" id="KW-1185">Reference proteome</keyword>
<evidence type="ECO:0000313" key="3">
    <source>
        <dbReference type="EMBL" id="GJT83823.1"/>
    </source>
</evidence>
<comment type="caution">
    <text evidence="3">The sequence shown here is derived from an EMBL/GenBank/DDBJ whole genome shotgun (WGS) entry which is preliminary data.</text>
</comment>
<dbReference type="Proteomes" id="UP001151760">
    <property type="component" value="Unassembled WGS sequence"/>
</dbReference>
<feature type="compositionally biased region" description="Basic and acidic residues" evidence="1">
    <location>
        <begin position="306"/>
        <end position="340"/>
    </location>
</feature>
<dbReference type="InterPro" id="IPR025558">
    <property type="entry name" value="DUF4283"/>
</dbReference>
<sequence>MRSSRRIVKPTKIFDNSDNNTSKNKNKQKNVSKKKNSFRNASDMLVDFDGERDIVNGNENVGNEDEIIEGMNEDVYDGNPGRKDNDNKEEQSYVSGKDGDNGKKNFMLSWFIRGEMVNNSGFCSLTFRNEEGMNKVLDLGPWLVNNKPLFVQKWDPSMGLNKVEQTKVPLWVSIVNVPLEAWSTEGISALASSLGKPLIMDNMTAKRCQFGEGRLDYARVLVEFDVKKGCKDKIEIHVFRHCFEKCTKRERSVKEIEKDKKLEEEKKRQNAGENRNRQYGGYEMGYRRQADKRIIKDKGTFFNGNKRNEAKGTKGDVWRKKDVREEVKRSVKNNQKDKGETSQSKDGIG</sequence>
<feature type="region of interest" description="Disordered" evidence="1">
    <location>
        <begin position="69"/>
        <end position="99"/>
    </location>
</feature>
<gene>
    <name evidence="3" type="ORF">Tco_1058165</name>
</gene>
<dbReference type="InterPro" id="IPR040256">
    <property type="entry name" value="At4g02000-like"/>
</dbReference>
<evidence type="ECO:0000259" key="2">
    <source>
        <dbReference type="Pfam" id="PF14111"/>
    </source>
</evidence>
<feature type="region of interest" description="Disordered" evidence="1">
    <location>
        <begin position="297"/>
        <end position="349"/>
    </location>
</feature>
<feature type="compositionally biased region" description="Basic residues" evidence="1">
    <location>
        <begin position="24"/>
        <end position="37"/>
    </location>
</feature>
<feature type="domain" description="DUF4283" evidence="2">
    <location>
        <begin position="120"/>
        <end position="160"/>
    </location>
</feature>
<evidence type="ECO:0000313" key="4">
    <source>
        <dbReference type="Proteomes" id="UP001151760"/>
    </source>
</evidence>
<dbReference type="PANTHER" id="PTHR31286:SF180">
    <property type="entry name" value="OS10G0362600 PROTEIN"/>
    <property type="match status" value="1"/>
</dbReference>
<feature type="non-terminal residue" evidence="3">
    <location>
        <position position="349"/>
    </location>
</feature>
<feature type="region of interest" description="Disordered" evidence="1">
    <location>
        <begin position="1"/>
        <end position="38"/>
    </location>
</feature>
<dbReference type="Pfam" id="PF14111">
    <property type="entry name" value="DUF4283"/>
    <property type="match status" value="1"/>
</dbReference>
<feature type="compositionally biased region" description="Basic and acidic residues" evidence="1">
    <location>
        <begin position="80"/>
        <end position="99"/>
    </location>
</feature>
<evidence type="ECO:0000256" key="1">
    <source>
        <dbReference type="SAM" id="MobiDB-lite"/>
    </source>
</evidence>